<dbReference type="KEGG" id="bfo:118427081"/>
<keyword evidence="2" id="KW-1185">Reference proteome</keyword>
<evidence type="ECO:0000313" key="2">
    <source>
        <dbReference type="Proteomes" id="UP000001554"/>
    </source>
</evidence>
<proteinExistence type="predicted"/>
<dbReference type="AlphaFoldDB" id="A0A9J7N797"/>
<dbReference type="OrthoDB" id="10481233at2759"/>
<keyword evidence="1" id="KW-1133">Transmembrane helix</keyword>
<dbReference type="Proteomes" id="UP000001554">
    <property type="component" value="Chromosome 1"/>
</dbReference>
<evidence type="ECO:0000313" key="3">
    <source>
        <dbReference type="RefSeq" id="XP_035692614.1"/>
    </source>
</evidence>
<reference evidence="2" key="1">
    <citation type="journal article" date="2020" name="Nat. Ecol. Evol.">
        <title>Deeply conserved synteny resolves early events in vertebrate evolution.</title>
        <authorList>
            <person name="Simakov O."/>
            <person name="Marletaz F."/>
            <person name="Yue J.X."/>
            <person name="O'Connell B."/>
            <person name="Jenkins J."/>
            <person name="Brandt A."/>
            <person name="Calef R."/>
            <person name="Tung C.H."/>
            <person name="Huang T.K."/>
            <person name="Schmutz J."/>
            <person name="Satoh N."/>
            <person name="Yu J.K."/>
            <person name="Putnam N.H."/>
            <person name="Green R.E."/>
            <person name="Rokhsar D.S."/>
        </authorList>
    </citation>
    <scope>NUCLEOTIDE SEQUENCE [LARGE SCALE GENOMIC DNA]</scope>
    <source>
        <strain evidence="2">S238N-H82</strain>
    </source>
</reference>
<organism evidence="2 3">
    <name type="scientific">Branchiostoma floridae</name>
    <name type="common">Florida lancelet</name>
    <name type="synonym">Amphioxus</name>
    <dbReference type="NCBI Taxonomy" id="7739"/>
    <lineage>
        <taxon>Eukaryota</taxon>
        <taxon>Metazoa</taxon>
        <taxon>Chordata</taxon>
        <taxon>Cephalochordata</taxon>
        <taxon>Leptocardii</taxon>
        <taxon>Amphioxiformes</taxon>
        <taxon>Branchiostomatidae</taxon>
        <taxon>Branchiostoma</taxon>
    </lineage>
</organism>
<evidence type="ECO:0000256" key="1">
    <source>
        <dbReference type="SAM" id="Phobius"/>
    </source>
</evidence>
<keyword evidence="1" id="KW-0812">Transmembrane</keyword>
<dbReference type="GeneID" id="118427081"/>
<gene>
    <name evidence="3" type="primary">LOC118427081</name>
</gene>
<sequence length="126" mass="13886">MHFPLNSVVVAVDFSGIFKPDCKPVPTNTTALRDCVTWTFPTLPEEGFSVLIMKALLIVFLCLILCSHAMEISRAKRRACAPVLCYRDPCMGVICPEGQRCRAGCYCNAECGGGGFGPDLFRRVFF</sequence>
<feature type="transmembrane region" description="Helical" evidence="1">
    <location>
        <begin position="48"/>
        <end position="69"/>
    </location>
</feature>
<reference evidence="3" key="2">
    <citation type="submission" date="2025-08" db="UniProtKB">
        <authorList>
            <consortium name="RefSeq"/>
        </authorList>
    </citation>
    <scope>IDENTIFICATION</scope>
    <source>
        <strain evidence="3">S238N-H82</strain>
        <tissue evidence="3">Testes</tissue>
    </source>
</reference>
<name>A0A9J7N797_BRAFL</name>
<protein>
    <submittedName>
        <fullName evidence="3">Uncharacterized protein LOC118427081</fullName>
    </submittedName>
</protein>
<keyword evidence="1" id="KW-0472">Membrane</keyword>
<accession>A0A9J7N797</accession>
<dbReference type="RefSeq" id="XP_035692614.1">
    <property type="nucleotide sequence ID" value="XM_035836721.1"/>
</dbReference>